<dbReference type="ExpressionAtlas" id="A0A2K3LV52">
    <property type="expression patterns" value="baseline"/>
</dbReference>
<reference evidence="1 2" key="1">
    <citation type="journal article" date="2014" name="Am. J. Bot.">
        <title>Genome assembly and annotation for red clover (Trifolium pratense; Fabaceae).</title>
        <authorList>
            <person name="Istvanek J."/>
            <person name="Jaros M."/>
            <person name="Krenek A."/>
            <person name="Repkova J."/>
        </authorList>
    </citation>
    <scope>NUCLEOTIDE SEQUENCE [LARGE SCALE GENOMIC DNA]</scope>
    <source>
        <strain evidence="2">cv. Tatra</strain>
        <tissue evidence="1">Young leaves</tissue>
    </source>
</reference>
<dbReference type="EMBL" id="ASHM01041954">
    <property type="protein sequence ID" value="PNX82421.1"/>
    <property type="molecule type" value="Genomic_DNA"/>
</dbReference>
<keyword evidence="1" id="KW-0418">Kinase</keyword>
<name>A0A2K3LV52_TRIPR</name>
<dbReference type="Proteomes" id="UP000236291">
    <property type="component" value="Unassembled WGS sequence"/>
</dbReference>
<dbReference type="Gene3D" id="3.40.50.10880">
    <property type="entry name" value="Uncharacterised protein PF01937, DUF89, domain 3"/>
    <property type="match status" value="1"/>
</dbReference>
<evidence type="ECO:0000313" key="2">
    <source>
        <dbReference type="Proteomes" id="UP000236291"/>
    </source>
</evidence>
<comment type="caution">
    <text evidence="1">The sequence shown here is derived from an EMBL/GenBank/DDBJ whole genome shotgun (WGS) entry which is preliminary data.</text>
</comment>
<dbReference type="AlphaFoldDB" id="A0A2K3LV52"/>
<dbReference type="GO" id="GO:0016301">
    <property type="term" value="F:kinase activity"/>
    <property type="evidence" value="ECO:0007669"/>
    <property type="project" value="UniProtKB-KW"/>
</dbReference>
<evidence type="ECO:0000313" key="1">
    <source>
        <dbReference type="EMBL" id="PNX82421.1"/>
    </source>
</evidence>
<dbReference type="SUPFAM" id="SSF111321">
    <property type="entry name" value="AF1104-like"/>
    <property type="match status" value="1"/>
</dbReference>
<accession>A0A2K3LV52</accession>
<keyword evidence="1" id="KW-0808">Transferase</keyword>
<protein>
    <submittedName>
        <fullName evidence="1">Pantothenate kinase 4</fullName>
    </submittedName>
</protein>
<reference evidence="1 2" key="2">
    <citation type="journal article" date="2017" name="Front. Plant Sci.">
        <title>Gene Classification and Mining of Molecular Markers Useful in Red Clover (Trifolium pratense) Breeding.</title>
        <authorList>
            <person name="Istvanek J."/>
            <person name="Dluhosova J."/>
            <person name="Dluhos P."/>
            <person name="Patkova L."/>
            <person name="Nedelnik J."/>
            <person name="Repkova J."/>
        </authorList>
    </citation>
    <scope>NUCLEOTIDE SEQUENCE [LARGE SCALE GENOMIC DNA]</scope>
    <source>
        <strain evidence="2">cv. Tatra</strain>
        <tissue evidence="1">Young leaves</tissue>
    </source>
</reference>
<proteinExistence type="predicted"/>
<organism evidence="1 2">
    <name type="scientific">Trifolium pratense</name>
    <name type="common">Red clover</name>
    <dbReference type="NCBI Taxonomy" id="57577"/>
    <lineage>
        <taxon>Eukaryota</taxon>
        <taxon>Viridiplantae</taxon>
        <taxon>Streptophyta</taxon>
        <taxon>Embryophyta</taxon>
        <taxon>Tracheophyta</taxon>
        <taxon>Spermatophyta</taxon>
        <taxon>Magnoliopsida</taxon>
        <taxon>eudicotyledons</taxon>
        <taxon>Gunneridae</taxon>
        <taxon>Pentapetalae</taxon>
        <taxon>rosids</taxon>
        <taxon>fabids</taxon>
        <taxon>Fabales</taxon>
        <taxon>Fabaceae</taxon>
        <taxon>Papilionoideae</taxon>
        <taxon>50 kb inversion clade</taxon>
        <taxon>NPAAA clade</taxon>
        <taxon>Hologalegina</taxon>
        <taxon>IRL clade</taxon>
        <taxon>Trifolieae</taxon>
        <taxon>Trifolium</taxon>
    </lineage>
</organism>
<dbReference type="InterPro" id="IPR036075">
    <property type="entry name" value="ARMT-1-like_metal-bd_sf"/>
</dbReference>
<gene>
    <name evidence="1" type="ORF">L195_g038450</name>
</gene>
<sequence>MTSFNDIMCPCRDDVGQRRMSDTGTRPIRKITCKYRTRKTPYEGKGRGIETNLYAQFKCDSLKIGMVKHPEVAQFLGGRLYDCVFKYNEVSSL</sequence>
<dbReference type="STRING" id="57577.A0A2K3LV52"/>